<comment type="caution">
    <text evidence="1">The sequence shown here is derived from an EMBL/GenBank/DDBJ whole genome shotgun (WGS) entry which is preliminary data.</text>
</comment>
<dbReference type="RefSeq" id="WP_118381175.1">
    <property type="nucleotide sequence ID" value="NZ_CABJFJ010000009.1"/>
</dbReference>
<dbReference type="EMBL" id="QSID01000009">
    <property type="protein sequence ID" value="RHC64140.1"/>
    <property type="molecule type" value="Genomic_DNA"/>
</dbReference>
<protein>
    <submittedName>
        <fullName evidence="1">Uncharacterized protein</fullName>
    </submittedName>
</protein>
<evidence type="ECO:0000313" key="1">
    <source>
        <dbReference type="EMBL" id="RHC64140.1"/>
    </source>
</evidence>
<sequence>MKGISGEDEHWEYLREKMENSKISKYDDWGEVIYKKENLFLYEEAEKVEKEWGYPMEELYEGDLIEIVEKYKGVEADSAKWNKEKECIEYRYEVA</sequence>
<evidence type="ECO:0000313" key="2">
    <source>
        <dbReference type="Proteomes" id="UP000284621"/>
    </source>
</evidence>
<organism evidence="1 2">
    <name type="scientific">Anaerobutyricum hallii</name>
    <dbReference type="NCBI Taxonomy" id="39488"/>
    <lineage>
        <taxon>Bacteria</taxon>
        <taxon>Bacillati</taxon>
        <taxon>Bacillota</taxon>
        <taxon>Clostridia</taxon>
        <taxon>Lachnospirales</taxon>
        <taxon>Lachnospiraceae</taxon>
        <taxon>Anaerobutyricum</taxon>
    </lineage>
</organism>
<gene>
    <name evidence="1" type="ORF">DW833_08735</name>
</gene>
<proteinExistence type="predicted"/>
<dbReference type="AlphaFoldDB" id="A0A414B537"/>
<dbReference type="Proteomes" id="UP000284621">
    <property type="component" value="Unassembled WGS sequence"/>
</dbReference>
<keyword evidence="2" id="KW-1185">Reference proteome</keyword>
<accession>A0A414B537</accession>
<reference evidence="1 2" key="1">
    <citation type="submission" date="2018-08" db="EMBL/GenBank/DDBJ databases">
        <title>A genome reference for cultivated species of the human gut microbiota.</title>
        <authorList>
            <person name="Zou Y."/>
            <person name="Xue W."/>
            <person name="Luo G."/>
        </authorList>
    </citation>
    <scope>NUCLEOTIDE SEQUENCE [LARGE SCALE GENOMIC DNA]</scope>
    <source>
        <strain evidence="1 2">AM34-3LB</strain>
    </source>
</reference>
<name>A0A414B537_9FIRM</name>